<dbReference type="OrthoDB" id="9809197at2"/>
<dbReference type="Proteomes" id="UP000189339">
    <property type="component" value="Unassembled WGS sequence"/>
</dbReference>
<dbReference type="InterPro" id="IPR001972">
    <property type="entry name" value="Stomatin_HflK_fam"/>
</dbReference>
<dbReference type="RefSeq" id="WP_076725697.1">
    <property type="nucleotide sequence ID" value="NZ_JABWTC010000016.1"/>
</dbReference>
<accession>A0A1V2DNU8</accession>
<protein>
    <submittedName>
        <fullName evidence="5">Paraslipin</fullName>
    </submittedName>
</protein>
<evidence type="ECO:0000259" key="4">
    <source>
        <dbReference type="SMART" id="SM00244"/>
    </source>
</evidence>
<dbReference type="GO" id="GO:0098552">
    <property type="term" value="C:side of membrane"/>
    <property type="evidence" value="ECO:0007669"/>
    <property type="project" value="UniProtKB-ARBA"/>
</dbReference>
<keyword evidence="6" id="KW-1185">Reference proteome</keyword>
<dbReference type="PRINTS" id="PR00721">
    <property type="entry name" value="STOMATIN"/>
</dbReference>
<proteinExistence type="inferred from homology"/>
<evidence type="ECO:0000313" key="5">
    <source>
        <dbReference type="EMBL" id="ONF42324.1"/>
    </source>
</evidence>
<dbReference type="STRING" id="135739.BTO32_16160"/>
<dbReference type="InterPro" id="IPR001107">
    <property type="entry name" value="Band_7"/>
</dbReference>
<dbReference type="PANTHER" id="PTHR43327:SF10">
    <property type="entry name" value="STOMATIN-LIKE PROTEIN 2, MITOCHONDRIAL"/>
    <property type="match status" value="1"/>
</dbReference>
<comment type="caution">
    <text evidence="5">The sequence shown here is derived from an EMBL/GenBank/DDBJ whole genome shotgun (WGS) entry which is preliminary data.</text>
</comment>
<dbReference type="EMBL" id="MSCW01000011">
    <property type="protein sequence ID" value="ONF42324.1"/>
    <property type="molecule type" value="Genomic_DNA"/>
</dbReference>
<name>A0A1V2DNU8_9GAMM</name>
<feature type="coiled-coil region" evidence="3">
    <location>
        <begin position="217"/>
        <end position="260"/>
    </location>
</feature>
<dbReference type="CDD" id="cd08829">
    <property type="entry name" value="SPFH_paraslipin"/>
    <property type="match status" value="1"/>
</dbReference>
<keyword evidence="3" id="KW-0175">Coiled coil</keyword>
<evidence type="ECO:0000313" key="6">
    <source>
        <dbReference type="Proteomes" id="UP000189339"/>
    </source>
</evidence>
<feature type="domain" description="Band 7" evidence="4">
    <location>
        <begin position="21"/>
        <end position="179"/>
    </location>
</feature>
<dbReference type="InterPro" id="IPR050710">
    <property type="entry name" value="Band7/mec-2_domain"/>
</dbReference>
<evidence type="ECO:0000256" key="2">
    <source>
        <dbReference type="ARBA" id="ARBA00008164"/>
    </source>
</evidence>
<evidence type="ECO:0000256" key="1">
    <source>
        <dbReference type="ARBA" id="ARBA00004167"/>
    </source>
</evidence>
<organism evidence="5 6">
    <name type="scientific">Marinobacter lutaoensis</name>
    <dbReference type="NCBI Taxonomy" id="135739"/>
    <lineage>
        <taxon>Bacteria</taxon>
        <taxon>Pseudomonadati</taxon>
        <taxon>Pseudomonadota</taxon>
        <taxon>Gammaproteobacteria</taxon>
        <taxon>Pseudomonadales</taxon>
        <taxon>Marinobacteraceae</taxon>
        <taxon>Marinobacter</taxon>
    </lineage>
</organism>
<evidence type="ECO:0000256" key="3">
    <source>
        <dbReference type="SAM" id="Coils"/>
    </source>
</evidence>
<dbReference type="Gene3D" id="3.30.479.30">
    <property type="entry name" value="Band 7 domain"/>
    <property type="match status" value="1"/>
</dbReference>
<dbReference type="GO" id="GO:0005886">
    <property type="term" value="C:plasma membrane"/>
    <property type="evidence" value="ECO:0007669"/>
    <property type="project" value="UniProtKB-ARBA"/>
</dbReference>
<dbReference type="InterPro" id="IPR036013">
    <property type="entry name" value="Band_7/SPFH_dom_sf"/>
</dbReference>
<gene>
    <name evidence="5" type="ORF">BTO32_16160</name>
</gene>
<comment type="similarity">
    <text evidence="2">Belongs to the band 7/mec-2 family.</text>
</comment>
<dbReference type="FunFam" id="3.30.479.30:FF:000004">
    <property type="entry name" value="Putative membrane protease family, stomatin"/>
    <property type="match status" value="1"/>
</dbReference>
<dbReference type="PANTHER" id="PTHR43327">
    <property type="entry name" value="STOMATIN-LIKE PROTEIN 2, MITOCHONDRIAL"/>
    <property type="match status" value="1"/>
</dbReference>
<dbReference type="SUPFAM" id="SSF117892">
    <property type="entry name" value="Band 7/SPFH domain"/>
    <property type="match status" value="1"/>
</dbReference>
<reference evidence="5 6" key="1">
    <citation type="submission" date="2016-12" db="EMBL/GenBank/DDBJ databases">
        <title>Marinobacter lutaoensis whole genome sequencing.</title>
        <authorList>
            <person name="Verma A."/>
            <person name="Krishnamurthi S."/>
        </authorList>
    </citation>
    <scope>NUCLEOTIDE SEQUENCE [LARGE SCALE GENOMIC DNA]</scope>
    <source>
        <strain evidence="5 6">T5054</strain>
    </source>
</reference>
<dbReference type="SMART" id="SM00244">
    <property type="entry name" value="PHB"/>
    <property type="match status" value="1"/>
</dbReference>
<sequence length="318" mass="35142">MDITLIVTGVIAALVVVTIAKSMRIVPHAELHVIERLGRFNRVLSGGLNFIVPFVDTVRAKFTTQEQLVNLNPQSVITKDNVSITIDGLVYLRVNDAMKATYEIDDLQTAIAQLAQTTLRAEIGKMELDETLSSREEMNQSLQRALDEASGGWGAKVTRVEISDISVPQDVQEAMELQLRAARERRAIETKAAADKNATIAKAEGDRQRVFLEAEAIERMAEAKKKEEILLAEAARQREILNAEGQKQALELIAQALRDNPQSGEFLLAKDRIQAWNGIAASDSRNKVVVPYEAAELLGSLSLLKNMVEPPKAHRQVD</sequence>
<dbReference type="Pfam" id="PF01145">
    <property type="entry name" value="Band_7"/>
    <property type="match status" value="1"/>
</dbReference>
<dbReference type="AlphaFoldDB" id="A0A1V2DNU8"/>
<comment type="subcellular location">
    <subcellularLocation>
        <location evidence="1">Membrane</location>
        <topology evidence="1">Single-pass membrane protein</topology>
    </subcellularLocation>
</comment>